<evidence type="ECO:0000256" key="1">
    <source>
        <dbReference type="ARBA" id="ARBA00023015"/>
    </source>
</evidence>
<dbReference type="SUPFAM" id="SSF54909">
    <property type="entry name" value="Dimeric alpha+beta barrel"/>
    <property type="match status" value="1"/>
</dbReference>
<dbReference type="SMART" id="SM00344">
    <property type="entry name" value="HTH_ASNC"/>
    <property type="match status" value="1"/>
</dbReference>
<dbReference type="PANTHER" id="PTHR30154:SF54">
    <property type="entry name" value="POSSIBLE TRANSCRIPTIONAL REGULATORY PROTEIN (PROBABLY LRP_ASNC-FAMILY)"/>
    <property type="match status" value="1"/>
</dbReference>
<dbReference type="GO" id="GO:0005829">
    <property type="term" value="C:cytosol"/>
    <property type="evidence" value="ECO:0007669"/>
    <property type="project" value="TreeGrafter"/>
</dbReference>
<evidence type="ECO:0000256" key="3">
    <source>
        <dbReference type="ARBA" id="ARBA00023163"/>
    </source>
</evidence>
<dbReference type="GO" id="GO:0043200">
    <property type="term" value="P:response to amino acid"/>
    <property type="evidence" value="ECO:0007669"/>
    <property type="project" value="TreeGrafter"/>
</dbReference>
<protein>
    <submittedName>
        <fullName evidence="5">ArsR family transcriptional regulator</fullName>
    </submittedName>
</protein>
<keyword evidence="6" id="KW-1185">Reference proteome</keyword>
<dbReference type="PANTHER" id="PTHR30154">
    <property type="entry name" value="LEUCINE-RESPONSIVE REGULATORY PROTEIN"/>
    <property type="match status" value="1"/>
</dbReference>
<dbReference type="RefSeq" id="WP_094545151.1">
    <property type="nucleotide sequence ID" value="NZ_MQWB01000001.1"/>
</dbReference>
<dbReference type="InterPro" id="IPR011991">
    <property type="entry name" value="ArsR-like_HTH"/>
</dbReference>
<organism evidence="5 6">
    <name type="scientific">Rubricoccus marinus</name>
    <dbReference type="NCBI Taxonomy" id="716817"/>
    <lineage>
        <taxon>Bacteria</taxon>
        <taxon>Pseudomonadati</taxon>
        <taxon>Rhodothermota</taxon>
        <taxon>Rhodothermia</taxon>
        <taxon>Rhodothermales</taxon>
        <taxon>Rubricoccaceae</taxon>
        <taxon>Rubricoccus</taxon>
    </lineage>
</organism>
<keyword evidence="2" id="KW-0238">DNA-binding</keyword>
<dbReference type="OrthoDB" id="9800326at2"/>
<dbReference type="InterPro" id="IPR019888">
    <property type="entry name" value="Tscrpt_reg_AsnC-like"/>
</dbReference>
<dbReference type="Gene3D" id="3.30.70.920">
    <property type="match status" value="1"/>
</dbReference>
<dbReference type="InterPro" id="IPR036390">
    <property type="entry name" value="WH_DNA-bd_sf"/>
</dbReference>
<dbReference type="InParanoid" id="A0A259TV11"/>
<keyword evidence="3" id="KW-0804">Transcription</keyword>
<dbReference type="InterPro" id="IPR036388">
    <property type="entry name" value="WH-like_DNA-bd_sf"/>
</dbReference>
<dbReference type="GO" id="GO:0043565">
    <property type="term" value="F:sequence-specific DNA binding"/>
    <property type="evidence" value="ECO:0007669"/>
    <property type="project" value="InterPro"/>
</dbReference>
<dbReference type="Pfam" id="PF13412">
    <property type="entry name" value="HTH_24"/>
    <property type="match status" value="1"/>
</dbReference>
<evidence type="ECO:0000256" key="2">
    <source>
        <dbReference type="ARBA" id="ARBA00023125"/>
    </source>
</evidence>
<dbReference type="PRINTS" id="PR00033">
    <property type="entry name" value="HTHASNC"/>
</dbReference>
<dbReference type="CDD" id="cd00090">
    <property type="entry name" value="HTH_ARSR"/>
    <property type="match status" value="1"/>
</dbReference>
<sequence length="155" mass="17360">MPQRDLDRTDRQILAHLQNNARLSNKELAARLGVAPSTALERTRRLEREGVLAGYHAEVDLAARGTPLQALVSVSLRRHQRPLVEAFQAHALALPEVVQVFHTTGQSDFLVHVAVRNPEHLRQLALEAFTDRDEVARIETALLFDHRRAVASGED</sequence>
<evidence type="ECO:0000259" key="4">
    <source>
        <dbReference type="PROSITE" id="PS50956"/>
    </source>
</evidence>
<dbReference type="SUPFAM" id="SSF46785">
    <property type="entry name" value="Winged helix' DNA-binding domain"/>
    <property type="match status" value="1"/>
</dbReference>
<dbReference type="InterPro" id="IPR019887">
    <property type="entry name" value="Tscrpt_reg_AsnC/Lrp_C"/>
</dbReference>
<dbReference type="EMBL" id="MQWB01000001">
    <property type="protein sequence ID" value="OZC01536.1"/>
    <property type="molecule type" value="Genomic_DNA"/>
</dbReference>
<reference evidence="5 6" key="1">
    <citation type="submission" date="2016-11" db="EMBL/GenBank/DDBJ databases">
        <title>Study of marine rhodopsin-containing bacteria.</title>
        <authorList>
            <person name="Yoshizawa S."/>
            <person name="Kumagai Y."/>
            <person name="Kogure K."/>
        </authorList>
    </citation>
    <scope>NUCLEOTIDE SEQUENCE [LARGE SCALE GENOMIC DNA]</scope>
    <source>
        <strain evidence="5 6">SG-29</strain>
    </source>
</reference>
<proteinExistence type="predicted"/>
<evidence type="ECO:0000313" key="5">
    <source>
        <dbReference type="EMBL" id="OZC01536.1"/>
    </source>
</evidence>
<dbReference type="PROSITE" id="PS50956">
    <property type="entry name" value="HTH_ASNC_2"/>
    <property type="match status" value="1"/>
</dbReference>
<dbReference type="Pfam" id="PF01037">
    <property type="entry name" value="AsnC_trans_reg"/>
    <property type="match status" value="1"/>
</dbReference>
<dbReference type="AlphaFoldDB" id="A0A259TV11"/>
<dbReference type="Gene3D" id="1.10.10.10">
    <property type="entry name" value="Winged helix-like DNA-binding domain superfamily/Winged helix DNA-binding domain"/>
    <property type="match status" value="1"/>
</dbReference>
<comment type="caution">
    <text evidence="5">The sequence shown here is derived from an EMBL/GenBank/DDBJ whole genome shotgun (WGS) entry which is preliminary data.</text>
</comment>
<dbReference type="InterPro" id="IPR011008">
    <property type="entry name" value="Dimeric_a/b-barrel"/>
</dbReference>
<dbReference type="Proteomes" id="UP000216446">
    <property type="component" value="Unassembled WGS sequence"/>
</dbReference>
<dbReference type="GO" id="GO:0006355">
    <property type="term" value="P:regulation of DNA-templated transcription"/>
    <property type="evidence" value="ECO:0007669"/>
    <property type="project" value="UniProtKB-ARBA"/>
</dbReference>
<gene>
    <name evidence="5" type="ORF">BSZ36_00165</name>
</gene>
<evidence type="ECO:0000313" key="6">
    <source>
        <dbReference type="Proteomes" id="UP000216446"/>
    </source>
</evidence>
<dbReference type="InterPro" id="IPR000485">
    <property type="entry name" value="AsnC-type_HTH_dom"/>
</dbReference>
<feature type="domain" description="HTH asnC-type" evidence="4">
    <location>
        <begin position="6"/>
        <end position="67"/>
    </location>
</feature>
<accession>A0A259TV11</accession>
<name>A0A259TV11_9BACT</name>
<keyword evidence="1" id="KW-0805">Transcription regulation</keyword>